<comment type="similarity">
    <text evidence="2 7">Belongs to the glycosyl hydrolase 5 (cellulase A) family.</text>
</comment>
<proteinExistence type="inferred from homology"/>
<dbReference type="Gene3D" id="3.20.20.80">
    <property type="entry name" value="Glycosidases"/>
    <property type="match status" value="1"/>
</dbReference>
<keyword evidence="4" id="KW-0732">Signal</keyword>
<organism evidence="10 11">
    <name type="scientific">Phellinidium pouzarii</name>
    <dbReference type="NCBI Taxonomy" id="167371"/>
    <lineage>
        <taxon>Eukaryota</taxon>
        <taxon>Fungi</taxon>
        <taxon>Dikarya</taxon>
        <taxon>Basidiomycota</taxon>
        <taxon>Agaricomycotina</taxon>
        <taxon>Agaricomycetes</taxon>
        <taxon>Hymenochaetales</taxon>
        <taxon>Hymenochaetaceae</taxon>
        <taxon>Phellinidium</taxon>
    </lineage>
</organism>
<comment type="caution">
    <text evidence="10">The sequence shown here is derived from an EMBL/GenBank/DDBJ whole genome shotgun (WGS) entry which is preliminary data.</text>
</comment>
<evidence type="ECO:0000313" key="10">
    <source>
        <dbReference type="EMBL" id="THH08925.1"/>
    </source>
</evidence>
<dbReference type="InterPro" id="IPR001547">
    <property type="entry name" value="Glyco_hydro_5"/>
</dbReference>
<dbReference type="PANTHER" id="PTHR34142">
    <property type="entry name" value="ENDO-BETA-1,4-GLUCANASE A"/>
    <property type="match status" value="1"/>
</dbReference>
<dbReference type="SUPFAM" id="SSF57180">
    <property type="entry name" value="Cellulose-binding domain"/>
    <property type="match status" value="1"/>
</dbReference>
<name>A0A4S4LBK5_9AGAM</name>
<dbReference type="Pfam" id="PF00734">
    <property type="entry name" value="CBM_1"/>
    <property type="match status" value="1"/>
</dbReference>
<keyword evidence="11" id="KW-1185">Reference proteome</keyword>
<gene>
    <name evidence="10" type="ORF">EW145_g2370</name>
</gene>
<evidence type="ECO:0000256" key="1">
    <source>
        <dbReference type="ARBA" id="ARBA00000966"/>
    </source>
</evidence>
<dbReference type="OrthoDB" id="5823761at2759"/>
<dbReference type="Proteomes" id="UP000308199">
    <property type="component" value="Unassembled WGS sequence"/>
</dbReference>
<dbReference type="GO" id="GO:0008810">
    <property type="term" value="F:cellulase activity"/>
    <property type="evidence" value="ECO:0007669"/>
    <property type="project" value="UniProtKB-EC"/>
</dbReference>
<keyword evidence="5 7" id="KW-0378">Hydrolase</keyword>
<protein>
    <recommendedName>
        <fullName evidence="3">cellulase</fullName>
        <ecNumber evidence="3">3.2.1.4</ecNumber>
    </recommendedName>
</protein>
<dbReference type="InterPro" id="IPR017853">
    <property type="entry name" value="GH"/>
</dbReference>
<evidence type="ECO:0000313" key="11">
    <source>
        <dbReference type="Proteomes" id="UP000308199"/>
    </source>
</evidence>
<dbReference type="InterPro" id="IPR000254">
    <property type="entry name" value="CBD"/>
</dbReference>
<dbReference type="EMBL" id="SGPK01000082">
    <property type="protein sequence ID" value="THH08925.1"/>
    <property type="molecule type" value="Genomic_DNA"/>
</dbReference>
<evidence type="ECO:0000259" key="8">
    <source>
        <dbReference type="Pfam" id="PF00150"/>
    </source>
</evidence>
<dbReference type="SUPFAM" id="SSF51445">
    <property type="entry name" value="(Trans)glycosidases"/>
    <property type="match status" value="1"/>
</dbReference>
<keyword evidence="6 7" id="KW-0326">Glycosidase</keyword>
<dbReference type="InterPro" id="IPR035971">
    <property type="entry name" value="CBD_sf"/>
</dbReference>
<dbReference type="GO" id="GO:0030248">
    <property type="term" value="F:cellulose binding"/>
    <property type="evidence" value="ECO:0007669"/>
    <property type="project" value="InterPro"/>
</dbReference>
<feature type="domain" description="Glycoside hydrolase family 5" evidence="8">
    <location>
        <begin position="132"/>
        <end position="255"/>
    </location>
</feature>
<dbReference type="GO" id="GO:0009251">
    <property type="term" value="P:glucan catabolic process"/>
    <property type="evidence" value="ECO:0007669"/>
    <property type="project" value="TreeGrafter"/>
</dbReference>
<evidence type="ECO:0000259" key="9">
    <source>
        <dbReference type="Pfam" id="PF00734"/>
    </source>
</evidence>
<evidence type="ECO:0000256" key="4">
    <source>
        <dbReference type="ARBA" id="ARBA00022729"/>
    </source>
</evidence>
<comment type="catalytic activity">
    <reaction evidence="1">
        <text>Endohydrolysis of (1-&gt;4)-beta-D-glucosidic linkages in cellulose, lichenin and cereal beta-D-glucans.</text>
        <dbReference type="EC" id="3.2.1.4"/>
    </reaction>
</comment>
<evidence type="ECO:0000256" key="3">
    <source>
        <dbReference type="ARBA" id="ARBA00012601"/>
    </source>
</evidence>
<accession>A0A4S4LBK5</accession>
<evidence type="ECO:0000256" key="6">
    <source>
        <dbReference type="ARBA" id="ARBA00023295"/>
    </source>
</evidence>
<evidence type="ECO:0000256" key="2">
    <source>
        <dbReference type="ARBA" id="ARBA00005641"/>
    </source>
</evidence>
<evidence type="ECO:0000256" key="7">
    <source>
        <dbReference type="RuleBase" id="RU361153"/>
    </source>
</evidence>
<reference evidence="10 11" key="1">
    <citation type="submission" date="2019-02" db="EMBL/GenBank/DDBJ databases">
        <title>Genome sequencing of the rare red list fungi Phellinidium pouzarii.</title>
        <authorList>
            <person name="Buettner E."/>
            <person name="Kellner H."/>
        </authorList>
    </citation>
    <scope>NUCLEOTIDE SEQUENCE [LARGE SCALE GENOMIC DNA]</scope>
    <source>
        <strain evidence="10 11">DSM 108285</strain>
    </source>
</reference>
<dbReference type="GO" id="GO:0005576">
    <property type="term" value="C:extracellular region"/>
    <property type="evidence" value="ECO:0007669"/>
    <property type="project" value="InterPro"/>
</dbReference>
<dbReference type="Pfam" id="PF00150">
    <property type="entry name" value="Cellulase"/>
    <property type="match status" value="1"/>
</dbReference>
<dbReference type="PANTHER" id="PTHR34142:SF1">
    <property type="entry name" value="GLYCOSIDE HYDROLASE FAMILY 5 DOMAIN-CONTAINING PROTEIN"/>
    <property type="match status" value="1"/>
</dbReference>
<dbReference type="AlphaFoldDB" id="A0A4S4LBK5"/>
<feature type="domain" description="CBM1" evidence="9">
    <location>
        <begin position="8"/>
        <end position="28"/>
    </location>
</feature>
<evidence type="ECO:0000256" key="5">
    <source>
        <dbReference type="ARBA" id="ARBA00022801"/>
    </source>
</evidence>
<sequence length="259" mass="27601">MGPVRWTGFTGSTTCDAGSACIDLNDYYSHCKFNRCGELPSTGSTSAVSTSTTTISSMGLLLVRTARSSSSLGVNESAADLGTQSFPGRWEPTTRGPLRPVLTGQTISSTSEYVSGFHAFNHASPTFDGGYRFETWWKNLATQTKSNSHVIFGVMSEHTTFQQPQNQAAVNGIEAAGATSQPILTGARTWTTTSENNSAAFEAISDQNTNVSIKMHQYLGSDGSDTSATCVSSTIGAERNTDSSIWLKSSNLKGFLWGN</sequence>
<dbReference type="EC" id="3.2.1.4" evidence="3"/>